<accession>A0A835TJR4</accession>
<feature type="compositionally biased region" description="Acidic residues" evidence="9">
    <location>
        <begin position="682"/>
        <end position="691"/>
    </location>
</feature>
<evidence type="ECO:0000256" key="4">
    <source>
        <dbReference type="ARBA" id="ARBA00022824"/>
    </source>
</evidence>
<dbReference type="GO" id="GO:0031207">
    <property type="term" value="C:Sec62/Sec63 complex"/>
    <property type="evidence" value="ECO:0007669"/>
    <property type="project" value="TreeGrafter"/>
</dbReference>
<dbReference type="Gene3D" id="1.10.3380.10">
    <property type="entry name" value="Sec63 N-terminal domain-like domain"/>
    <property type="match status" value="1"/>
</dbReference>
<feature type="region of interest" description="Disordered" evidence="9">
    <location>
        <begin position="587"/>
        <end position="616"/>
    </location>
</feature>
<evidence type="ECO:0000256" key="10">
    <source>
        <dbReference type="SAM" id="Phobius"/>
    </source>
</evidence>
<dbReference type="EMBL" id="JAEHOC010000005">
    <property type="protein sequence ID" value="KAG2441769.1"/>
    <property type="molecule type" value="Genomic_DNA"/>
</dbReference>
<dbReference type="SUPFAM" id="SSF46565">
    <property type="entry name" value="Chaperone J-domain"/>
    <property type="match status" value="1"/>
</dbReference>
<keyword evidence="8" id="KW-0143">Chaperone</keyword>
<dbReference type="CDD" id="cd06257">
    <property type="entry name" value="DnaJ"/>
    <property type="match status" value="1"/>
</dbReference>
<keyword evidence="6 10" id="KW-1133">Transmembrane helix</keyword>
<dbReference type="OrthoDB" id="1734229at2759"/>
<evidence type="ECO:0000256" key="3">
    <source>
        <dbReference type="ARBA" id="ARBA00022692"/>
    </source>
</evidence>
<dbReference type="Pfam" id="PF02889">
    <property type="entry name" value="Sec63"/>
    <property type="match status" value="1"/>
</dbReference>
<dbReference type="InterPro" id="IPR035892">
    <property type="entry name" value="C2_domain_sf"/>
</dbReference>
<feature type="domain" description="J" evidence="11">
    <location>
        <begin position="94"/>
        <end position="159"/>
    </location>
</feature>
<keyword evidence="13" id="KW-1185">Reference proteome</keyword>
<feature type="transmembrane region" description="Helical" evidence="10">
    <location>
        <begin position="65"/>
        <end position="83"/>
    </location>
</feature>
<dbReference type="InterPro" id="IPR036869">
    <property type="entry name" value="J_dom_sf"/>
</dbReference>
<dbReference type="SUPFAM" id="SSF158702">
    <property type="entry name" value="Sec63 N-terminal domain-like"/>
    <property type="match status" value="1"/>
</dbReference>
<keyword evidence="7 10" id="KW-0472">Membrane</keyword>
<dbReference type="GO" id="GO:0006614">
    <property type="term" value="P:SRP-dependent cotranslational protein targeting to membrane"/>
    <property type="evidence" value="ECO:0007669"/>
    <property type="project" value="TreeGrafter"/>
</dbReference>
<dbReference type="AlphaFoldDB" id="A0A835TJR4"/>
<comment type="subcellular location">
    <subcellularLocation>
        <location evidence="1">Endoplasmic reticulum membrane</location>
        <topology evidence="1">Multi-pass membrane protein</topology>
    </subcellularLocation>
</comment>
<dbReference type="Gene3D" id="1.10.150.20">
    <property type="entry name" value="5' to 3' exonuclease, C-terminal subdomain"/>
    <property type="match status" value="1"/>
</dbReference>
<evidence type="ECO:0000256" key="2">
    <source>
        <dbReference type="ARBA" id="ARBA00022448"/>
    </source>
</evidence>
<dbReference type="GO" id="GO:0003723">
    <property type="term" value="F:RNA binding"/>
    <property type="evidence" value="ECO:0007669"/>
    <property type="project" value="TreeGrafter"/>
</dbReference>
<proteinExistence type="predicted"/>
<evidence type="ECO:0000313" key="13">
    <source>
        <dbReference type="Proteomes" id="UP000650467"/>
    </source>
</evidence>
<dbReference type="Gene3D" id="1.10.287.110">
    <property type="entry name" value="DnaJ domain"/>
    <property type="match status" value="1"/>
</dbReference>
<feature type="transmembrane region" description="Helical" evidence="10">
    <location>
        <begin position="9"/>
        <end position="29"/>
    </location>
</feature>
<comment type="caution">
    <text evidence="12">The sequence shown here is derived from an EMBL/GenBank/DDBJ whole genome shotgun (WGS) entry which is preliminary data.</text>
</comment>
<dbReference type="GO" id="GO:0008320">
    <property type="term" value="F:protein transmembrane transporter activity"/>
    <property type="evidence" value="ECO:0007669"/>
    <property type="project" value="TreeGrafter"/>
</dbReference>
<dbReference type="InterPro" id="IPR014756">
    <property type="entry name" value="Ig_E-set"/>
</dbReference>
<dbReference type="PANTHER" id="PTHR24075:SF0">
    <property type="entry name" value="TRANSLOCATION PROTEIN SEC63 HOMOLOG"/>
    <property type="match status" value="1"/>
</dbReference>
<dbReference type="InterPro" id="IPR004179">
    <property type="entry name" value="Sec63-dom"/>
</dbReference>
<dbReference type="SMART" id="SM00271">
    <property type="entry name" value="DnaJ"/>
    <property type="match status" value="1"/>
</dbReference>
<evidence type="ECO:0000256" key="8">
    <source>
        <dbReference type="ARBA" id="ARBA00023186"/>
    </source>
</evidence>
<feature type="compositionally biased region" description="Acidic residues" evidence="9">
    <location>
        <begin position="793"/>
        <end position="802"/>
    </location>
</feature>
<feature type="compositionally biased region" description="Basic and acidic residues" evidence="9">
    <location>
        <begin position="591"/>
        <end position="603"/>
    </location>
</feature>
<feature type="compositionally biased region" description="Acidic residues" evidence="9">
    <location>
        <begin position="726"/>
        <end position="764"/>
    </location>
</feature>
<dbReference type="Pfam" id="PF00226">
    <property type="entry name" value="DnaJ"/>
    <property type="match status" value="1"/>
</dbReference>
<keyword evidence="4" id="KW-0256">Endoplasmic reticulum</keyword>
<evidence type="ECO:0000256" key="7">
    <source>
        <dbReference type="ARBA" id="ARBA00023136"/>
    </source>
</evidence>
<feature type="transmembrane region" description="Helical" evidence="10">
    <location>
        <begin position="187"/>
        <end position="209"/>
    </location>
</feature>
<feature type="compositionally biased region" description="Low complexity" evidence="9">
    <location>
        <begin position="708"/>
        <end position="725"/>
    </location>
</feature>
<evidence type="ECO:0000313" key="12">
    <source>
        <dbReference type="EMBL" id="KAG2441769.1"/>
    </source>
</evidence>
<dbReference type="PANTHER" id="PTHR24075">
    <property type="entry name" value="SEC63 DOMAIN-CONTAINING"/>
    <property type="match status" value="1"/>
</dbReference>
<evidence type="ECO:0000259" key="11">
    <source>
        <dbReference type="PROSITE" id="PS50076"/>
    </source>
</evidence>
<dbReference type="SMART" id="SM00973">
    <property type="entry name" value="Sec63"/>
    <property type="match status" value="1"/>
</dbReference>
<protein>
    <recommendedName>
        <fullName evidence="11">J domain-containing protein</fullName>
    </recommendedName>
</protein>
<feature type="region of interest" description="Disordered" evidence="9">
    <location>
        <begin position="665"/>
        <end position="802"/>
    </location>
</feature>
<dbReference type="InterPro" id="IPR001623">
    <property type="entry name" value="DnaJ_domain"/>
</dbReference>
<dbReference type="PROSITE" id="PS50076">
    <property type="entry name" value="DNAJ_2"/>
    <property type="match status" value="1"/>
</dbReference>
<keyword evidence="3 10" id="KW-0812">Transmembrane</keyword>
<dbReference type="Proteomes" id="UP000650467">
    <property type="component" value="Unassembled WGS sequence"/>
</dbReference>
<evidence type="ECO:0000256" key="5">
    <source>
        <dbReference type="ARBA" id="ARBA00022927"/>
    </source>
</evidence>
<keyword evidence="2" id="KW-0813">Transport</keyword>
<organism evidence="12 13">
    <name type="scientific">Chlamydomonas incerta</name>
    <dbReference type="NCBI Taxonomy" id="51695"/>
    <lineage>
        <taxon>Eukaryota</taxon>
        <taxon>Viridiplantae</taxon>
        <taxon>Chlorophyta</taxon>
        <taxon>core chlorophytes</taxon>
        <taxon>Chlorophyceae</taxon>
        <taxon>CS clade</taxon>
        <taxon>Chlamydomonadales</taxon>
        <taxon>Chlamydomonadaceae</taxon>
        <taxon>Chlamydomonas</taxon>
    </lineage>
</organism>
<name>A0A835TJR4_CHLIN</name>
<dbReference type="GO" id="GO:0006620">
    <property type="term" value="P:post-translational protein targeting to endoplasmic reticulum membrane"/>
    <property type="evidence" value="ECO:0007669"/>
    <property type="project" value="TreeGrafter"/>
</dbReference>
<gene>
    <name evidence="12" type="ORF">HXX76_003382</name>
</gene>
<evidence type="ECO:0000256" key="1">
    <source>
        <dbReference type="ARBA" id="ARBA00004477"/>
    </source>
</evidence>
<reference evidence="12" key="1">
    <citation type="journal article" date="2020" name="bioRxiv">
        <title>Comparative genomics of Chlamydomonas.</title>
        <authorList>
            <person name="Craig R.J."/>
            <person name="Hasan A.R."/>
            <person name="Ness R.W."/>
            <person name="Keightley P.D."/>
        </authorList>
    </citation>
    <scope>NUCLEOTIDE SEQUENCE</scope>
    <source>
        <strain evidence="12">SAG 7.73</strain>
    </source>
</reference>
<feature type="compositionally biased region" description="Basic and acidic residues" evidence="9">
    <location>
        <begin position="666"/>
        <end position="681"/>
    </location>
</feature>
<dbReference type="FunFam" id="1.10.287.110:FF:000038">
    <property type="entry name" value="DnaJ protein ERDJ2A"/>
    <property type="match status" value="1"/>
</dbReference>
<keyword evidence="5" id="KW-0653">Protein transport</keyword>
<dbReference type="PRINTS" id="PR00625">
    <property type="entry name" value="JDOMAIN"/>
</dbReference>
<evidence type="ECO:0000256" key="6">
    <source>
        <dbReference type="ARBA" id="ARBA00022989"/>
    </source>
</evidence>
<sequence length="802" mass="87079">MTEHKGSTSLFAIFLLSLYSLFLFPYTIYRVFGGGSEDTVVQPYVQGKQKKSAASRYVRKLFNKGNLVLLGLWVLWGLLLWYVQITSKDLKPFDPFEILGIEPGASTAEIKKAYRSMSLLYHPDKNPDKKAHSYFAEYITKAYQALTDEAARKNYEKYGHPDGPQALDVGVALPTWLFTKDSRAAPLMLLALVGVGILLPLGVVSWHMLNSNRYSGPNGVMQETLSFYFHSKYSVKEAQSLVRIPETLVCAMEFITLPTPSEQSYGLEELRKLTLRNNGDLKDKPTFWKRRASVLKAHMLLLAHLDREHENIPATLQADLRFVLTKTPLLLDEMMKIAVLPRPPAGYGWMTPALAIVEMMQCVSQALSISNRKPLSGGAAKAGAADGLAGLLQLPHVDGDTVKRLKKKRVSTLKELQEVAPADLPEMLKAAGLEGAAAEEVTTFLATLPVVHVRAECEVPGEDEIMEQDVVKCKLQLLVTRPAHNSPGFEAQAPQRGSSKAVRAFTPNNPIPHDEAWHVFLVDPASNAVLSWSKVGLVDAEAIAFSRPELAEDWEKAAAAEGADKKDGDRSRSKALATADKFISRYGNGVQRKDGGGDKEGGAGKEGAGKGGEGEAESGQVLEMVFAAPKAGKHELQVVVMSDSYVGCDRTIPLRIRVVPLTRAAQEGRDAKSLAKAKEWADSDGDDSDEEAVARRQRRQKKKEAKEAAAAGEAAASDAGSAAGDGDSDEEEDDEDELNSDEYDSEESGELESGSEDEADEDDDAPAKGGKKPALPAAGGDKGATAVLKATEVSDEEEEDEE</sequence>
<evidence type="ECO:0000256" key="9">
    <source>
        <dbReference type="SAM" id="MobiDB-lite"/>
    </source>
</evidence>
<dbReference type="SUPFAM" id="SSF81296">
    <property type="entry name" value="E set domains"/>
    <property type="match status" value="1"/>
</dbReference>
<dbReference type="Gene3D" id="2.60.40.150">
    <property type="entry name" value="C2 domain"/>
    <property type="match status" value="1"/>
</dbReference>